<keyword evidence="11" id="KW-0472">Membrane</keyword>
<feature type="non-terminal residue" evidence="13">
    <location>
        <position position="80"/>
    </location>
</feature>
<organism evidence="13 14">
    <name type="scientific">Streptomyces brasiliscabiei</name>
    <dbReference type="NCBI Taxonomy" id="2736302"/>
    <lineage>
        <taxon>Bacteria</taxon>
        <taxon>Bacillati</taxon>
        <taxon>Actinomycetota</taxon>
        <taxon>Actinomycetes</taxon>
        <taxon>Kitasatosporales</taxon>
        <taxon>Streptomycetaceae</taxon>
        <taxon>Streptomyces</taxon>
    </lineage>
</organism>
<evidence type="ECO:0000256" key="3">
    <source>
        <dbReference type="ARBA" id="ARBA00022448"/>
    </source>
</evidence>
<keyword evidence="4" id="KW-1003">Cell membrane</keyword>
<evidence type="ECO:0000256" key="8">
    <source>
        <dbReference type="ARBA" id="ARBA00022967"/>
    </source>
</evidence>
<comment type="caution">
    <text evidence="13">The sequence shown here is derived from an EMBL/GenBank/DDBJ whole genome shotgun (WGS) entry which is preliminary data.</text>
</comment>
<evidence type="ECO:0000256" key="4">
    <source>
        <dbReference type="ARBA" id="ARBA00022475"/>
    </source>
</evidence>
<keyword evidence="14" id="KW-1185">Reference proteome</keyword>
<dbReference type="Gene3D" id="3.40.50.300">
    <property type="entry name" value="P-loop containing nucleotide triphosphate hydrolases"/>
    <property type="match status" value="1"/>
</dbReference>
<reference evidence="13 14" key="1">
    <citation type="submission" date="2024-03" db="EMBL/GenBank/DDBJ databases">
        <title>First Report of Pectobacterium brasiliscabiei causing potato scab in china.</title>
        <authorList>
            <person name="Handique U."/>
        </authorList>
    </citation>
    <scope>NUCLEOTIDE SEQUENCE [LARGE SCALE GENOMIC DNA]</scope>
    <source>
        <strain evidence="13 14">ZRIMU1503</strain>
    </source>
</reference>
<dbReference type="EMBL" id="JBBAYM010000622">
    <property type="protein sequence ID" value="MEI5617434.1"/>
    <property type="molecule type" value="Genomic_DNA"/>
</dbReference>
<keyword evidence="3" id="KW-0813">Transport</keyword>
<keyword evidence="10" id="KW-0921">Nickel transport</keyword>
<evidence type="ECO:0000256" key="7">
    <source>
        <dbReference type="ARBA" id="ARBA00022840"/>
    </source>
</evidence>
<dbReference type="InterPro" id="IPR050388">
    <property type="entry name" value="ABC_Ni/Peptide_Import"/>
</dbReference>
<evidence type="ECO:0000259" key="12">
    <source>
        <dbReference type="Pfam" id="PF08352"/>
    </source>
</evidence>
<name>A0ABU8GWP4_9ACTN</name>
<evidence type="ECO:0000256" key="1">
    <source>
        <dbReference type="ARBA" id="ARBA00004370"/>
    </source>
</evidence>
<dbReference type="InterPro" id="IPR027417">
    <property type="entry name" value="P-loop_NTPase"/>
</dbReference>
<sequence length="80" mass="8827">MAMLLITHDLGIERRMADRVYVMNAGEVVEEGATEDVFKAPQHAYTRHLLSAEPKGKPPEVAAGAPVVLETADLRVWFPI</sequence>
<keyword evidence="6" id="KW-0547">Nucleotide-binding</keyword>
<comment type="similarity">
    <text evidence="2">Belongs to the ABC transporter superfamily.</text>
</comment>
<dbReference type="PANTHER" id="PTHR43297:SF13">
    <property type="entry name" value="NICKEL ABC TRANSPORTER, ATP-BINDING PROTEIN"/>
    <property type="match status" value="1"/>
</dbReference>
<dbReference type="InterPro" id="IPR013563">
    <property type="entry name" value="Oligopep_ABC_C"/>
</dbReference>
<dbReference type="Proteomes" id="UP001365781">
    <property type="component" value="Unassembled WGS sequence"/>
</dbReference>
<evidence type="ECO:0000313" key="13">
    <source>
        <dbReference type="EMBL" id="MEI5617434.1"/>
    </source>
</evidence>
<evidence type="ECO:0000256" key="10">
    <source>
        <dbReference type="ARBA" id="ARBA00023112"/>
    </source>
</evidence>
<keyword evidence="8" id="KW-1278">Translocase</keyword>
<evidence type="ECO:0000313" key="14">
    <source>
        <dbReference type="Proteomes" id="UP001365781"/>
    </source>
</evidence>
<proteinExistence type="inferred from homology"/>
<dbReference type="PANTHER" id="PTHR43297">
    <property type="entry name" value="OLIGOPEPTIDE TRANSPORT ATP-BINDING PROTEIN APPD"/>
    <property type="match status" value="1"/>
</dbReference>
<protein>
    <submittedName>
        <fullName evidence="13">ABC transporter ATP-binding protein</fullName>
    </submittedName>
</protein>
<evidence type="ECO:0000256" key="2">
    <source>
        <dbReference type="ARBA" id="ARBA00005417"/>
    </source>
</evidence>
<evidence type="ECO:0000256" key="6">
    <source>
        <dbReference type="ARBA" id="ARBA00022741"/>
    </source>
</evidence>
<dbReference type="Pfam" id="PF08352">
    <property type="entry name" value="oligo_HPY"/>
    <property type="match status" value="1"/>
</dbReference>
<keyword evidence="7 13" id="KW-0067">ATP-binding</keyword>
<dbReference type="SUPFAM" id="SSF52540">
    <property type="entry name" value="P-loop containing nucleoside triphosphate hydrolases"/>
    <property type="match status" value="1"/>
</dbReference>
<dbReference type="GO" id="GO:0005524">
    <property type="term" value="F:ATP binding"/>
    <property type="evidence" value="ECO:0007669"/>
    <property type="project" value="UniProtKB-KW"/>
</dbReference>
<evidence type="ECO:0000256" key="9">
    <source>
        <dbReference type="ARBA" id="ARBA00023065"/>
    </source>
</evidence>
<keyword evidence="9" id="KW-0406">Ion transport</keyword>
<comment type="subcellular location">
    <subcellularLocation>
        <location evidence="1">Membrane</location>
    </subcellularLocation>
</comment>
<feature type="domain" description="Oligopeptide/dipeptide ABC transporter C-terminal" evidence="12">
    <location>
        <begin position="29"/>
        <end position="60"/>
    </location>
</feature>
<gene>
    <name evidence="13" type="ORF">WB403_50965</name>
</gene>
<evidence type="ECO:0000256" key="11">
    <source>
        <dbReference type="ARBA" id="ARBA00023136"/>
    </source>
</evidence>
<accession>A0ABU8GWP4</accession>
<keyword evidence="5" id="KW-0533">Nickel</keyword>
<evidence type="ECO:0000256" key="5">
    <source>
        <dbReference type="ARBA" id="ARBA00022596"/>
    </source>
</evidence>